<dbReference type="RefSeq" id="WP_249280181.1">
    <property type="nucleotide sequence ID" value="NZ_JACRSS010000002.1"/>
</dbReference>
<evidence type="ECO:0000259" key="2">
    <source>
        <dbReference type="Pfam" id="PF07261"/>
    </source>
</evidence>
<name>A0A926HVX4_9FIRM</name>
<dbReference type="InterPro" id="IPR034829">
    <property type="entry name" value="DnaD-like_sf"/>
</dbReference>
<dbReference type="Pfam" id="PF07261">
    <property type="entry name" value="DnaB_2"/>
    <property type="match status" value="3"/>
</dbReference>
<accession>A0A926HVX4</accession>
<organism evidence="3 4">
    <name type="scientific">Guopingia tenuis</name>
    <dbReference type="NCBI Taxonomy" id="2763656"/>
    <lineage>
        <taxon>Bacteria</taxon>
        <taxon>Bacillati</taxon>
        <taxon>Bacillota</taxon>
        <taxon>Clostridia</taxon>
        <taxon>Christensenellales</taxon>
        <taxon>Christensenellaceae</taxon>
        <taxon>Guopingia</taxon>
    </lineage>
</organism>
<feature type="domain" description="DnaB/C C-terminal" evidence="2">
    <location>
        <begin position="289"/>
        <end position="348"/>
    </location>
</feature>
<dbReference type="SUPFAM" id="SSF158499">
    <property type="entry name" value="DnaD domain-like"/>
    <property type="match status" value="2"/>
</dbReference>
<dbReference type="Gene3D" id="1.10.10.630">
    <property type="entry name" value="DnaD domain-like"/>
    <property type="match status" value="3"/>
</dbReference>
<feature type="domain" description="DnaB/C C-terminal" evidence="2">
    <location>
        <begin position="110"/>
        <end position="178"/>
    </location>
</feature>
<gene>
    <name evidence="3" type="ORF">H8693_05640</name>
</gene>
<proteinExistence type="inferred from homology"/>
<keyword evidence="4" id="KW-1185">Reference proteome</keyword>
<reference evidence="3" key="1">
    <citation type="submission" date="2020-08" db="EMBL/GenBank/DDBJ databases">
        <title>Genome public.</title>
        <authorList>
            <person name="Liu C."/>
            <person name="Sun Q."/>
        </authorList>
    </citation>
    <scope>NUCLEOTIDE SEQUENCE</scope>
    <source>
        <strain evidence="3">NSJ-63</strain>
    </source>
</reference>
<dbReference type="Proteomes" id="UP000617951">
    <property type="component" value="Unassembled WGS sequence"/>
</dbReference>
<dbReference type="EMBL" id="JACRSS010000002">
    <property type="protein sequence ID" value="MBC8538414.1"/>
    <property type="molecule type" value="Genomic_DNA"/>
</dbReference>
<evidence type="ECO:0000313" key="4">
    <source>
        <dbReference type="Proteomes" id="UP000617951"/>
    </source>
</evidence>
<comment type="similarity">
    <text evidence="1">Belongs to the DnaB/DnaD family.</text>
</comment>
<evidence type="ECO:0000313" key="3">
    <source>
        <dbReference type="EMBL" id="MBC8538414.1"/>
    </source>
</evidence>
<protein>
    <submittedName>
        <fullName evidence="3">DnaD domain protein</fullName>
    </submittedName>
</protein>
<evidence type="ECO:0000256" key="1">
    <source>
        <dbReference type="ARBA" id="ARBA00093462"/>
    </source>
</evidence>
<sequence length="480" mass="53743">MITFDAAALRMVAIPRDAAEKLLAAPPACAKVYLYGLVRQKAEIDEMAAELHLSKNQVQEAVDALLEAGLWASEGAAFSYALPAAECRETNPALYEDAAFNAMLQALFTDRELSYQEYQVFYECIDVYGLPKPVVLMLAEYMITLSRAKNRVSIAAIRDKAREWAREGVDTIERAQERMEEGGSNADAARQILKALKIRRLPTDEEEKLYDKWVREWGFSFGGIMAATAAMTKVQYPNMKYLDGILKNLHRQGKLTAKDINEHFARTEETGEAIKELLMALGAPRLTITAEAREKYMKWKNMGFSQGALCFACAYAARQGAANLEYVDKLLIGWASKRLFSEEGIQEYLAAREEKRGRIQAMLEQAGLKKQVTRGDEAVYDRFTGKYGMNDEVIGYAAQCACGLAAPLKAMEKMLSRWQAAGVKSLADARREDEAFRAFAGRDGKKGNPMMERNYTLEELRGKIKDSLEEMEEQDGGNPV</sequence>
<dbReference type="InterPro" id="IPR006343">
    <property type="entry name" value="DnaB/C_C"/>
</dbReference>
<dbReference type="AlphaFoldDB" id="A0A926HVX4"/>
<feature type="domain" description="DnaB/C C-terminal" evidence="2">
    <location>
        <begin position="198"/>
        <end position="263"/>
    </location>
</feature>
<comment type="caution">
    <text evidence="3">The sequence shown here is derived from an EMBL/GenBank/DDBJ whole genome shotgun (WGS) entry which is preliminary data.</text>
</comment>